<dbReference type="GeneID" id="27719707"/>
<keyword evidence="5" id="KW-0539">Nucleus</keyword>
<keyword evidence="3" id="KW-0238">DNA-binding</keyword>
<organism evidence="6 7">
    <name type="scientific">Pseudallescheria apiosperma</name>
    <name type="common">Scedosporium apiospermum</name>
    <dbReference type="NCBI Taxonomy" id="563466"/>
    <lineage>
        <taxon>Eukaryota</taxon>
        <taxon>Fungi</taxon>
        <taxon>Dikarya</taxon>
        <taxon>Ascomycota</taxon>
        <taxon>Pezizomycotina</taxon>
        <taxon>Sordariomycetes</taxon>
        <taxon>Hypocreomycetidae</taxon>
        <taxon>Microascales</taxon>
        <taxon>Microascaceae</taxon>
        <taxon>Scedosporium</taxon>
    </lineage>
</organism>
<dbReference type="GO" id="GO:0000976">
    <property type="term" value="F:transcription cis-regulatory region binding"/>
    <property type="evidence" value="ECO:0007669"/>
    <property type="project" value="TreeGrafter"/>
</dbReference>
<dbReference type="Proteomes" id="UP000028545">
    <property type="component" value="Unassembled WGS sequence"/>
</dbReference>
<dbReference type="OMA" id="WRKPQFN"/>
<proteinExistence type="predicted"/>
<reference evidence="6 7" key="1">
    <citation type="journal article" date="2014" name="Genome Announc.">
        <title>Draft genome sequence of the pathogenic fungus Scedosporium apiospermum.</title>
        <authorList>
            <person name="Vandeputte P."/>
            <person name="Ghamrawi S."/>
            <person name="Rechenmann M."/>
            <person name="Iltis A."/>
            <person name="Giraud S."/>
            <person name="Fleury M."/>
            <person name="Thornton C."/>
            <person name="Delhaes L."/>
            <person name="Meyer W."/>
            <person name="Papon N."/>
            <person name="Bouchara J.P."/>
        </authorList>
    </citation>
    <scope>NUCLEOTIDE SEQUENCE [LARGE SCALE GENOMIC DNA]</scope>
    <source>
        <strain evidence="6 7">IHEM 14462</strain>
    </source>
</reference>
<dbReference type="InterPro" id="IPR051089">
    <property type="entry name" value="prtT"/>
</dbReference>
<evidence type="ECO:0000256" key="4">
    <source>
        <dbReference type="ARBA" id="ARBA00023163"/>
    </source>
</evidence>
<gene>
    <name evidence="6" type="ORF">SAPIO_CDS10504</name>
</gene>
<evidence type="ECO:0000313" key="6">
    <source>
        <dbReference type="EMBL" id="KEZ39114.1"/>
    </source>
</evidence>
<dbReference type="VEuPathDB" id="FungiDB:SAPIO_CDS10504"/>
<dbReference type="GO" id="GO:0005634">
    <property type="term" value="C:nucleus"/>
    <property type="evidence" value="ECO:0007669"/>
    <property type="project" value="UniProtKB-SubCell"/>
</dbReference>
<dbReference type="RefSeq" id="XP_016638913.1">
    <property type="nucleotide sequence ID" value="XM_016784086.1"/>
</dbReference>
<evidence type="ECO:0000313" key="7">
    <source>
        <dbReference type="Proteomes" id="UP000028545"/>
    </source>
</evidence>
<dbReference type="PANTHER" id="PTHR31845:SF39">
    <property type="entry name" value="TRANSCRIPTION FACTOR PBCR-RELATED"/>
    <property type="match status" value="1"/>
</dbReference>
<dbReference type="EMBL" id="JOWA01000165">
    <property type="protein sequence ID" value="KEZ39114.1"/>
    <property type="molecule type" value="Genomic_DNA"/>
</dbReference>
<dbReference type="HOGENOM" id="CLU_006524_5_0_1"/>
<dbReference type="PANTHER" id="PTHR31845">
    <property type="entry name" value="FINGER DOMAIN PROTEIN, PUTATIVE-RELATED"/>
    <property type="match status" value="1"/>
</dbReference>
<evidence type="ECO:0008006" key="8">
    <source>
        <dbReference type="Google" id="ProtNLM"/>
    </source>
</evidence>
<keyword evidence="2" id="KW-0805">Transcription regulation</keyword>
<evidence type="ECO:0000256" key="3">
    <source>
        <dbReference type="ARBA" id="ARBA00023125"/>
    </source>
</evidence>
<evidence type="ECO:0000256" key="2">
    <source>
        <dbReference type="ARBA" id="ARBA00023015"/>
    </source>
</evidence>
<dbReference type="GO" id="GO:0000981">
    <property type="term" value="F:DNA-binding transcription factor activity, RNA polymerase II-specific"/>
    <property type="evidence" value="ECO:0007669"/>
    <property type="project" value="TreeGrafter"/>
</dbReference>
<dbReference type="KEGG" id="sapo:SAPIO_CDS10504"/>
<evidence type="ECO:0000256" key="5">
    <source>
        <dbReference type="ARBA" id="ARBA00023242"/>
    </source>
</evidence>
<evidence type="ECO:0000256" key="1">
    <source>
        <dbReference type="ARBA" id="ARBA00004123"/>
    </source>
</evidence>
<comment type="caution">
    <text evidence="6">The sequence shown here is derived from an EMBL/GenBank/DDBJ whole genome shotgun (WGS) entry which is preliminary data.</text>
</comment>
<sequence length="482" mass="53960">MLAYFPCITLGADETVKSLARERPFVLLAILACTSGNRSIQCHRLYDEEFRKVLGLKVVAGGERSLELLQGLLIYCAWYPFHLRPKDKRTYQYLRMAIDLLHDLDLDKCCDDCNEQDVAVTSGQLDGIRAYLGCFYIVTTFCPIWPRATWTTLNYTPWTSTCWSALLNHSSRPEDTTLACLARNVYIGQEASRVSKRSQGDDREPQLLLLGLEAQLRDWQSKIPSDIATSAPVLLSALFAEILIHCSVLMTFPAQRASCRPLKPDADKVSHAIPLIRRFFEIAAQLDHGHFSALEWAKLVSCVILGTNLSFPLKEISGWDYMQARSELKFREYLEQICGGGDAAEQSAPQEGSSITRPTDIKCASRAILNVVLRKYNDKIERERKSDEPGRLGCPMLDGSADEYLYMWDDNTPMLMPAIGDQADVVSLALHMGSGAEAFNDRERAPRPGHGGAAQVDPRIMYHDLWATMTLGWGERGLDSLG</sequence>
<comment type="subcellular location">
    <subcellularLocation>
        <location evidence="1">Nucleus</location>
    </subcellularLocation>
</comment>
<keyword evidence="4" id="KW-0804">Transcription</keyword>
<name>A0A084FVK2_PSEDA</name>
<keyword evidence="7" id="KW-1185">Reference proteome</keyword>
<dbReference type="OrthoDB" id="5424793at2759"/>
<dbReference type="AlphaFoldDB" id="A0A084FVK2"/>
<protein>
    <recommendedName>
        <fullName evidence="8">Transcription factor domain-containing protein</fullName>
    </recommendedName>
</protein>
<accession>A0A084FVK2</accession>